<dbReference type="Gene3D" id="3.30.559.10">
    <property type="entry name" value="Chloramphenicol acetyltransferase-like domain"/>
    <property type="match status" value="1"/>
</dbReference>
<sequence>MWCYLMHDYSDKAVHFLYVHCLDMNWSPNVTVCLWRCRTAALYFDSDEIVRVSCIINTRGKHYNMHIPKGYYGNAFAYPATCSKAEILCRNPLGYAVELVKQAKAQMSEEHIRSVADLMAIIGRRTNYVTQGNFIVSDLTRSGMAELDFRWGKPLYGGTADSVSLISFYMKYRKSEGENEIVVPICLPLSAMTKFQEEIKKMIKGPPTETLCKL</sequence>
<keyword evidence="2" id="KW-0808">Transferase</keyword>
<dbReference type="PANTHER" id="PTHR31147:SF66">
    <property type="entry name" value="OS05G0315700 PROTEIN"/>
    <property type="match status" value="1"/>
</dbReference>
<evidence type="ECO:0000256" key="2">
    <source>
        <dbReference type="ARBA" id="ARBA00022679"/>
    </source>
</evidence>
<accession>A0AAD5P0A8</accession>
<dbReference type="GO" id="GO:0016740">
    <property type="term" value="F:transferase activity"/>
    <property type="evidence" value="ECO:0007669"/>
    <property type="project" value="UniProtKB-KW"/>
</dbReference>
<reference evidence="3" key="1">
    <citation type="journal article" date="2022" name="Plant J.">
        <title>Strategies of tolerance reflected in two North American maple genomes.</title>
        <authorList>
            <person name="McEvoy S.L."/>
            <person name="Sezen U.U."/>
            <person name="Trouern-Trend A."/>
            <person name="McMahon S.M."/>
            <person name="Schaberg P.G."/>
            <person name="Yang J."/>
            <person name="Wegrzyn J.L."/>
            <person name="Swenson N.G."/>
        </authorList>
    </citation>
    <scope>NUCLEOTIDE SEQUENCE</scope>
    <source>
        <strain evidence="3">91603</strain>
    </source>
</reference>
<name>A0AAD5P0A8_ACENE</name>
<dbReference type="InterPro" id="IPR050898">
    <property type="entry name" value="Plant_acyltransferase"/>
</dbReference>
<dbReference type="InterPro" id="IPR023213">
    <property type="entry name" value="CAT-like_dom_sf"/>
</dbReference>
<dbReference type="PANTHER" id="PTHR31147">
    <property type="entry name" value="ACYL TRANSFERASE 4"/>
    <property type="match status" value="1"/>
</dbReference>
<organism evidence="3 4">
    <name type="scientific">Acer negundo</name>
    <name type="common">Box elder</name>
    <dbReference type="NCBI Taxonomy" id="4023"/>
    <lineage>
        <taxon>Eukaryota</taxon>
        <taxon>Viridiplantae</taxon>
        <taxon>Streptophyta</taxon>
        <taxon>Embryophyta</taxon>
        <taxon>Tracheophyta</taxon>
        <taxon>Spermatophyta</taxon>
        <taxon>Magnoliopsida</taxon>
        <taxon>eudicotyledons</taxon>
        <taxon>Gunneridae</taxon>
        <taxon>Pentapetalae</taxon>
        <taxon>rosids</taxon>
        <taxon>malvids</taxon>
        <taxon>Sapindales</taxon>
        <taxon>Sapindaceae</taxon>
        <taxon>Hippocastanoideae</taxon>
        <taxon>Acereae</taxon>
        <taxon>Acer</taxon>
    </lineage>
</organism>
<dbReference type="Pfam" id="PF02458">
    <property type="entry name" value="Transferase"/>
    <property type="match status" value="1"/>
</dbReference>
<reference evidence="3" key="2">
    <citation type="submission" date="2023-02" db="EMBL/GenBank/DDBJ databases">
        <authorList>
            <person name="Swenson N.G."/>
            <person name="Wegrzyn J.L."/>
            <person name="Mcevoy S.L."/>
        </authorList>
    </citation>
    <scope>NUCLEOTIDE SEQUENCE</scope>
    <source>
        <strain evidence="3">91603</strain>
        <tissue evidence="3">Leaf</tissue>
    </source>
</reference>
<protein>
    <submittedName>
        <fullName evidence="3">Uncharacterized protein</fullName>
    </submittedName>
</protein>
<evidence type="ECO:0000313" key="3">
    <source>
        <dbReference type="EMBL" id="KAI9193899.1"/>
    </source>
</evidence>
<dbReference type="EMBL" id="JAJSOW010000003">
    <property type="protein sequence ID" value="KAI9193899.1"/>
    <property type="molecule type" value="Genomic_DNA"/>
</dbReference>
<dbReference type="Proteomes" id="UP001064489">
    <property type="component" value="Chromosome 1"/>
</dbReference>
<comment type="similarity">
    <text evidence="1">Belongs to the plant acyltransferase family.</text>
</comment>
<proteinExistence type="inferred from homology"/>
<dbReference type="AlphaFoldDB" id="A0AAD5P0A8"/>
<comment type="caution">
    <text evidence="3">The sequence shown here is derived from an EMBL/GenBank/DDBJ whole genome shotgun (WGS) entry which is preliminary data.</text>
</comment>
<evidence type="ECO:0000313" key="4">
    <source>
        <dbReference type="Proteomes" id="UP001064489"/>
    </source>
</evidence>
<gene>
    <name evidence="3" type="ORF">LWI28_001139</name>
</gene>
<keyword evidence="4" id="KW-1185">Reference proteome</keyword>
<evidence type="ECO:0000256" key="1">
    <source>
        <dbReference type="ARBA" id="ARBA00009861"/>
    </source>
</evidence>